<accession>A0A1Y5RL36</accession>
<protein>
    <submittedName>
        <fullName evidence="2">Inner membrane protein YbaN</fullName>
    </submittedName>
</protein>
<proteinExistence type="predicted"/>
<keyword evidence="1" id="KW-1133">Transmembrane helix</keyword>
<reference evidence="2 3" key="1">
    <citation type="submission" date="2017-03" db="EMBL/GenBank/DDBJ databases">
        <authorList>
            <person name="Afonso C.L."/>
            <person name="Miller P.J."/>
            <person name="Scott M.A."/>
            <person name="Spackman E."/>
            <person name="Goraichik I."/>
            <person name="Dimitrov K.M."/>
            <person name="Suarez D.L."/>
            <person name="Swayne D.E."/>
        </authorList>
    </citation>
    <scope>NUCLEOTIDE SEQUENCE [LARGE SCALE GENOMIC DNA]</scope>
    <source>
        <strain evidence="2 3">CECT 7066</strain>
    </source>
</reference>
<evidence type="ECO:0000313" key="3">
    <source>
        <dbReference type="Proteomes" id="UP000193870"/>
    </source>
</evidence>
<organism evidence="2 3">
    <name type="scientific">Palleronia marisminoris</name>
    <dbReference type="NCBI Taxonomy" id="315423"/>
    <lineage>
        <taxon>Bacteria</taxon>
        <taxon>Pseudomonadati</taxon>
        <taxon>Pseudomonadota</taxon>
        <taxon>Alphaproteobacteria</taxon>
        <taxon>Rhodobacterales</taxon>
        <taxon>Roseobacteraceae</taxon>
        <taxon>Palleronia</taxon>
    </lineage>
</organism>
<dbReference type="Proteomes" id="UP000193870">
    <property type="component" value="Unassembled WGS sequence"/>
</dbReference>
<evidence type="ECO:0000256" key="1">
    <source>
        <dbReference type="SAM" id="Phobius"/>
    </source>
</evidence>
<evidence type="ECO:0000313" key="2">
    <source>
        <dbReference type="EMBL" id="SLN20039.1"/>
    </source>
</evidence>
<dbReference type="STRING" id="315423.SAMN04488020_101682"/>
<gene>
    <name evidence="2" type="primary">ybaN</name>
    <name evidence="2" type="ORF">PAM7066_00684</name>
</gene>
<keyword evidence="3" id="KW-1185">Reference proteome</keyword>
<dbReference type="GO" id="GO:0005886">
    <property type="term" value="C:plasma membrane"/>
    <property type="evidence" value="ECO:0007669"/>
    <property type="project" value="TreeGrafter"/>
</dbReference>
<dbReference type="OrthoDB" id="9816293at2"/>
<sequence length="125" mass="13010">MKSGEERAFARLLWNAAGFAALAVAGIGVVLPVLPTTPLVLLAAFAFGKGSSRFRDRIEAHHVFGPALRDWEVRGAISRRAKVAACSVMAVTFLASAILGVKPVILVVQAVCLGGAAAFILSRPG</sequence>
<feature type="transmembrane region" description="Helical" evidence="1">
    <location>
        <begin position="104"/>
        <end position="122"/>
    </location>
</feature>
<dbReference type="PANTHER" id="PTHR35813">
    <property type="entry name" value="INNER MEMBRANE PROTEIN YBAN"/>
    <property type="match status" value="1"/>
</dbReference>
<name>A0A1Y5RL36_9RHOB</name>
<dbReference type="PIRSF" id="PIRSF016789">
    <property type="entry name" value="DUF454"/>
    <property type="match status" value="1"/>
</dbReference>
<dbReference type="InterPro" id="IPR007401">
    <property type="entry name" value="DUF454"/>
</dbReference>
<dbReference type="RefSeq" id="WP_085852687.1">
    <property type="nucleotide sequence ID" value="NZ_FOPF01000001.1"/>
</dbReference>
<dbReference type="PANTHER" id="PTHR35813:SF1">
    <property type="entry name" value="INNER MEMBRANE PROTEIN YBAN"/>
    <property type="match status" value="1"/>
</dbReference>
<dbReference type="Pfam" id="PF04304">
    <property type="entry name" value="DUF454"/>
    <property type="match status" value="1"/>
</dbReference>
<dbReference type="EMBL" id="FWFV01000001">
    <property type="protein sequence ID" value="SLN20039.1"/>
    <property type="molecule type" value="Genomic_DNA"/>
</dbReference>
<keyword evidence="1" id="KW-0472">Membrane</keyword>
<feature type="transmembrane region" description="Helical" evidence="1">
    <location>
        <begin position="20"/>
        <end position="47"/>
    </location>
</feature>
<dbReference type="AlphaFoldDB" id="A0A1Y5RL36"/>
<keyword evidence="1" id="KW-0812">Transmembrane</keyword>